<feature type="signal peptide" evidence="7">
    <location>
        <begin position="1"/>
        <end position="25"/>
    </location>
</feature>
<organism evidence="9 10">
    <name type="scientific">Aquilegia coerulea</name>
    <name type="common">Rocky mountain columbine</name>
    <dbReference type="NCBI Taxonomy" id="218851"/>
    <lineage>
        <taxon>Eukaryota</taxon>
        <taxon>Viridiplantae</taxon>
        <taxon>Streptophyta</taxon>
        <taxon>Embryophyta</taxon>
        <taxon>Tracheophyta</taxon>
        <taxon>Spermatophyta</taxon>
        <taxon>Magnoliopsida</taxon>
        <taxon>Ranunculales</taxon>
        <taxon>Ranunculaceae</taxon>
        <taxon>Thalictroideae</taxon>
        <taxon>Aquilegia</taxon>
    </lineage>
</organism>
<feature type="domain" description="COBRA C-terminal" evidence="8">
    <location>
        <begin position="417"/>
        <end position="628"/>
    </location>
</feature>
<keyword evidence="10" id="KW-1185">Reference proteome</keyword>
<keyword evidence="6" id="KW-0325">Glycoprotein</keyword>
<accession>A0A2G5EZM0</accession>
<dbReference type="EMBL" id="KZ305020">
    <property type="protein sequence ID" value="PIA61198.1"/>
    <property type="molecule type" value="Genomic_DNA"/>
</dbReference>
<keyword evidence="4 7" id="KW-0732">Signal</keyword>
<dbReference type="PANTHER" id="PTHR31052">
    <property type="entry name" value="COBRA-LIKE PROTEIN 7"/>
    <property type="match status" value="1"/>
</dbReference>
<comment type="similarity">
    <text evidence="2">Belongs to the COBRA family.</text>
</comment>
<dbReference type="PANTHER" id="PTHR31052:SF19">
    <property type="entry name" value="COBRA-LIKE PROTEIN 7"/>
    <property type="match status" value="1"/>
</dbReference>
<evidence type="ECO:0000256" key="1">
    <source>
        <dbReference type="ARBA" id="ARBA00004236"/>
    </source>
</evidence>
<evidence type="ECO:0000313" key="9">
    <source>
        <dbReference type="EMBL" id="PIA61198.1"/>
    </source>
</evidence>
<keyword evidence="5" id="KW-0472">Membrane</keyword>
<dbReference type="STRING" id="218851.A0A2G5EZM0"/>
<dbReference type="Pfam" id="PF25079">
    <property type="entry name" value="COB_C"/>
    <property type="match status" value="1"/>
</dbReference>
<reference evidence="9 10" key="1">
    <citation type="submission" date="2017-09" db="EMBL/GenBank/DDBJ databases">
        <title>WGS assembly of Aquilegia coerulea Goldsmith.</title>
        <authorList>
            <person name="Hodges S."/>
            <person name="Kramer E."/>
            <person name="Nordborg M."/>
            <person name="Tomkins J."/>
            <person name="Borevitz J."/>
            <person name="Derieg N."/>
            <person name="Yan J."/>
            <person name="Mihaltcheva S."/>
            <person name="Hayes R.D."/>
            <person name="Rokhsar D."/>
        </authorList>
    </citation>
    <scope>NUCLEOTIDE SEQUENCE [LARGE SCALE GENOMIC DNA]</scope>
    <source>
        <strain evidence="10">cv. Goldsmith</strain>
    </source>
</reference>
<dbReference type="OrthoDB" id="2014623at2759"/>
<feature type="chain" id="PRO_5013606253" description="COBRA C-terminal domain-containing protein" evidence="7">
    <location>
        <begin position="26"/>
        <end position="655"/>
    </location>
</feature>
<dbReference type="InterPro" id="IPR056900">
    <property type="entry name" value="COB_C"/>
</dbReference>
<evidence type="ECO:0000256" key="7">
    <source>
        <dbReference type="SAM" id="SignalP"/>
    </source>
</evidence>
<dbReference type="Pfam" id="PF04833">
    <property type="entry name" value="COBRA"/>
    <property type="match status" value="1"/>
</dbReference>
<dbReference type="GO" id="GO:0005886">
    <property type="term" value="C:plasma membrane"/>
    <property type="evidence" value="ECO:0007669"/>
    <property type="project" value="UniProtKB-SubCell"/>
</dbReference>
<evidence type="ECO:0000256" key="2">
    <source>
        <dbReference type="ARBA" id="ARBA00005507"/>
    </source>
</evidence>
<dbReference type="GO" id="GO:0010215">
    <property type="term" value="P:cellulose microfibril organization"/>
    <property type="evidence" value="ECO:0007669"/>
    <property type="project" value="InterPro"/>
</dbReference>
<dbReference type="InParanoid" id="A0A2G5EZM0"/>
<dbReference type="AlphaFoldDB" id="A0A2G5EZM0"/>
<keyword evidence="3" id="KW-1003">Cell membrane</keyword>
<dbReference type="InterPro" id="IPR006918">
    <property type="entry name" value="COBRA_pln"/>
</dbReference>
<evidence type="ECO:0000256" key="6">
    <source>
        <dbReference type="ARBA" id="ARBA00023180"/>
    </source>
</evidence>
<evidence type="ECO:0000256" key="4">
    <source>
        <dbReference type="ARBA" id="ARBA00022729"/>
    </source>
</evidence>
<evidence type="ECO:0000313" key="10">
    <source>
        <dbReference type="Proteomes" id="UP000230069"/>
    </source>
</evidence>
<dbReference type="Proteomes" id="UP000230069">
    <property type="component" value="Unassembled WGS sequence"/>
</dbReference>
<sequence length="655" mass="72015">MKPLITIFFTISLLLLLLHIPISISQVPAPAPIPDSSLCNGIFLSYIYTTGKKLPPHLKNPLSQPYSFESILSIINNDVDQLKSWKIFVGFNHNEFLVSASNAILADGTTLPAKVGNGTVFAGFPTSDLKSAIETAGDLNQMSVQIALLGTQFGVNAINGSQTPMPTNISLAMDGFSCLSPTMEAKNVMNVCCVKDPDSKLNVTVEEFLPRRNGDLTMDYDVLRSNDNEYSAKVTIANHNPLGRLDYWRLSWDWMREEFIMNMQGAHTSVGDPNDCIYGRQADYYKDLDFSTVLSCKKRPTIVDLPRSRANDSQVGLIPFCCRNGTLLPTSMDASKSISAFQLTVKKMPPDLNKTQLVPPQNWQINGTLNPDYECGPPLRVSPSQFADPSGLPFNRTAVASWQVVCNITQPKESKPRCCVSFSAYYNNSVIPCPTCACGCPRNPSQTCSATAPAILLPPNAALVPFDNRTSKVREWARIRRQSLPDPMPCGDNCGVSINWHIQSDYRRGWSARITLFNWGETDFADWFTAVQFKKATPGFEAAYSFNGSASLDGNTTIFMQGLEGLNYLMAEQDAAKPSKDPRVPGKQQSVISFTKKQTPDINIVTGDGFPSKVIFNGEECSLPTIFPSSSVRIDAAMSIWSILTALVVLVLTQQ</sequence>
<protein>
    <recommendedName>
        <fullName evidence="8">COBRA C-terminal domain-containing protein</fullName>
    </recommendedName>
</protein>
<evidence type="ECO:0000256" key="5">
    <source>
        <dbReference type="ARBA" id="ARBA00023136"/>
    </source>
</evidence>
<proteinExistence type="inferred from homology"/>
<evidence type="ECO:0000256" key="3">
    <source>
        <dbReference type="ARBA" id="ARBA00022475"/>
    </source>
</evidence>
<comment type="subcellular location">
    <subcellularLocation>
        <location evidence="1">Cell membrane</location>
    </subcellularLocation>
</comment>
<evidence type="ECO:0000259" key="8">
    <source>
        <dbReference type="Pfam" id="PF25079"/>
    </source>
</evidence>
<name>A0A2G5EZM0_AQUCA</name>
<gene>
    <name evidence="9" type="ORF">AQUCO_00300614v1</name>
</gene>
<dbReference type="FunCoup" id="A0A2G5EZM0">
    <property type="interactions" value="1013"/>
</dbReference>